<dbReference type="AlphaFoldDB" id="A0A7D9K7M6"/>
<comment type="caution">
    <text evidence="1">The sequence shown here is derived from an EMBL/GenBank/DDBJ whole genome shotgun (WGS) entry which is preliminary data.</text>
</comment>
<proteinExistence type="predicted"/>
<accession>A0A7D9K7M6</accession>
<organism evidence="1 2">
    <name type="scientific">Paramuricea clavata</name>
    <name type="common">Red gorgonian</name>
    <name type="synonym">Violescent sea-whip</name>
    <dbReference type="NCBI Taxonomy" id="317549"/>
    <lineage>
        <taxon>Eukaryota</taxon>
        <taxon>Metazoa</taxon>
        <taxon>Cnidaria</taxon>
        <taxon>Anthozoa</taxon>
        <taxon>Octocorallia</taxon>
        <taxon>Malacalcyonacea</taxon>
        <taxon>Plexauridae</taxon>
        <taxon>Paramuricea</taxon>
    </lineage>
</organism>
<evidence type="ECO:0000313" key="1">
    <source>
        <dbReference type="EMBL" id="CAB4042328.1"/>
    </source>
</evidence>
<reference evidence="1" key="1">
    <citation type="submission" date="2020-04" db="EMBL/GenBank/DDBJ databases">
        <authorList>
            <person name="Alioto T."/>
            <person name="Alioto T."/>
            <person name="Gomez Garrido J."/>
        </authorList>
    </citation>
    <scope>NUCLEOTIDE SEQUENCE</scope>
    <source>
        <strain evidence="1">A484AB</strain>
    </source>
</reference>
<dbReference type="OrthoDB" id="6155824at2759"/>
<protein>
    <submittedName>
        <fullName evidence="1">Uncharacterized protein</fullName>
    </submittedName>
</protein>
<keyword evidence="2" id="KW-1185">Reference proteome</keyword>
<evidence type="ECO:0000313" key="2">
    <source>
        <dbReference type="Proteomes" id="UP001152795"/>
    </source>
</evidence>
<sequence>MDEVASYEVKNLCGLMDAIFSEAVSDEIAKIRKEKCCDCKVDYPPRRHECLMLTLEEIKEKTGSTVIIIATTAGGVVFLCIVLIVLLIKYKRRKRAPKLSTLIVNESLTDETPQESLQIALPLDQLPTKATVVNREFHGDVATKADQSEDVSGQGYETVASVDREFYDDFATKANESEDMRVDVEYPCSKTKHFTAPS</sequence>
<gene>
    <name evidence="1" type="ORF">PACLA_8A029046</name>
</gene>
<dbReference type="EMBL" id="CACRXK020029904">
    <property type="protein sequence ID" value="CAB4042328.1"/>
    <property type="molecule type" value="Genomic_DNA"/>
</dbReference>
<name>A0A7D9K7M6_PARCT</name>
<dbReference type="Proteomes" id="UP001152795">
    <property type="component" value="Unassembled WGS sequence"/>
</dbReference>